<keyword evidence="2" id="KW-0677">Repeat</keyword>
<proteinExistence type="predicted"/>
<comment type="caution">
    <text evidence="5">The sequence shown here is derived from an EMBL/GenBank/DDBJ whole genome shotgun (WGS) entry which is preliminary data.</text>
</comment>
<dbReference type="PANTHER" id="PTHR46358:SF1">
    <property type="entry name" value="TONSOKU-LIKE PROTEIN"/>
    <property type="match status" value="1"/>
</dbReference>
<dbReference type="EMBL" id="JAGTTL010000020">
    <property type="protein sequence ID" value="KAK6307002.1"/>
    <property type="molecule type" value="Genomic_DNA"/>
</dbReference>
<organism evidence="5 6">
    <name type="scientific">Coregonus suidteri</name>
    <dbReference type="NCBI Taxonomy" id="861788"/>
    <lineage>
        <taxon>Eukaryota</taxon>
        <taxon>Metazoa</taxon>
        <taxon>Chordata</taxon>
        <taxon>Craniata</taxon>
        <taxon>Vertebrata</taxon>
        <taxon>Euteleostomi</taxon>
        <taxon>Actinopterygii</taxon>
        <taxon>Neopterygii</taxon>
        <taxon>Teleostei</taxon>
        <taxon>Protacanthopterygii</taxon>
        <taxon>Salmoniformes</taxon>
        <taxon>Salmonidae</taxon>
        <taxon>Coregoninae</taxon>
        <taxon>Coregonus</taxon>
    </lineage>
</organism>
<gene>
    <name evidence="5" type="ORF">J4Q44_G00221500</name>
</gene>
<feature type="region of interest" description="Disordered" evidence="4">
    <location>
        <begin position="1"/>
        <end position="38"/>
    </location>
</feature>
<dbReference type="AlphaFoldDB" id="A0AAN8LEL5"/>
<evidence type="ECO:0000256" key="2">
    <source>
        <dbReference type="ARBA" id="ARBA00022737"/>
    </source>
</evidence>
<evidence type="ECO:0000256" key="1">
    <source>
        <dbReference type="ARBA" id="ARBA00004123"/>
    </source>
</evidence>
<dbReference type="GO" id="GO:0031297">
    <property type="term" value="P:replication fork processing"/>
    <property type="evidence" value="ECO:0007669"/>
    <property type="project" value="TreeGrafter"/>
</dbReference>
<feature type="compositionally biased region" description="Polar residues" evidence="4">
    <location>
        <begin position="1"/>
        <end position="11"/>
    </location>
</feature>
<dbReference type="Gene3D" id="3.80.10.10">
    <property type="entry name" value="Ribonuclease Inhibitor"/>
    <property type="match status" value="1"/>
</dbReference>
<evidence type="ECO:0000256" key="3">
    <source>
        <dbReference type="ARBA" id="ARBA00023242"/>
    </source>
</evidence>
<dbReference type="SUPFAM" id="SSF52047">
    <property type="entry name" value="RNI-like"/>
    <property type="match status" value="1"/>
</dbReference>
<evidence type="ECO:0000256" key="4">
    <source>
        <dbReference type="SAM" id="MobiDB-lite"/>
    </source>
</evidence>
<dbReference type="PANTHER" id="PTHR46358">
    <property type="entry name" value="TONSOKU-LIKE PROTEIN"/>
    <property type="match status" value="1"/>
</dbReference>
<dbReference type="GO" id="GO:0043596">
    <property type="term" value="C:nuclear replication fork"/>
    <property type="evidence" value="ECO:0007669"/>
    <property type="project" value="TreeGrafter"/>
</dbReference>
<keyword evidence="3" id="KW-0539">Nucleus</keyword>
<dbReference type="InterPro" id="IPR001611">
    <property type="entry name" value="Leu-rich_rpt"/>
</dbReference>
<keyword evidence="6" id="KW-1185">Reference proteome</keyword>
<dbReference type="InterPro" id="IPR032675">
    <property type="entry name" value="LRR_dom_sf"/>
</dbReference>
<feature type="compositionally biased region" description="Polar residues" evidence="4">
    <location>
        <begin position="23"/>
        <end position="38"/>
    </location>
</feature>
<sequence>MASRVSSSTIRGFSLRKTDNDPRSSTPPQNHHSTQQDDCSLTHLSLAGNGRQRSHPRQGVYLCPSVVSLDLSENPAVTSVGLHSLLSTQRPLTYLNLQGCQAAGPWDSSSLDGLSEQVQDLWLCSQKLNKLDREELQQTWGQRRLTNAPSL</sequence>
<dbReference type="Proteomes" id="UP001356427">
    <property type="component" value="Unassembled WGS sequence"/>
</dbReference>
<accession>A0AAN8LEL5</accession>
<name>A0AAN8LEL5_9TELE</name>
<comment type="subcellular location">
    <subcellularLocation>
        <location evidence="1">Nucleus</location>
    </subcellularLocation>
</comment>
<evidence type="ECO:0000313" key="5">
    <source>
        <dbReference type="EMBL" id="KAK6307002.1"/>
    </source>
</evidence>
<dbReference type="Pfam" id="PF13516">
    <property type="entry name" value="LRR_6"/>
    <property type="match status" value="1"/>
</dbReference>
<dbReference type="GO" id="GO:0000724">
    <property type="term" value="P:double-strand break repair via homologous recombination"/>
    <property type="evidence" value="ECO:0007669"/>
    <property type="project" value="TreeGrafter"/>
</dbReference>
<dbReference type="InterPro" id="IPR052311">
    <property type="entry name" value="MMS22L-TONSL_complex_comp"/>
</dbReference>
<protein>
    <submittedName>
        <fullName evidence="5">Uncharacterized protein</fullName>
    </submittedName>
</protein>
<reference evidence="5 6" key="1">
    <citation type="submission" date="2021-04" db="EMBL/GenBank/DDBJ databases">
        <authorList>
            <person name="De Guttry C."/>
            <person name="Zahm M."/>
            <person name="Klopp C."/>
            <person name="Cabau C."/>
            <person name="Louis A."/>
            <person name="Berthelot C."/>
            <person name="Parey E."/>
            <person name="Roest Crollius H."/>
            <person name="Montfort J."/>
            <person name="Robinson-Rechavi M."/>
            <person name="Bucao C."/>
            <person name="Bouchez O."/>
            <person name="Gislard M."/>
            <person name="Lluch J."/>
            <person name="Milhes M."/>
            <person name="Lampietro C."/>
            <person name="Lopez Roques C."/>
            <person name="Donnadieu C."/>
            <person name="Braasch I."/>
            <person name="Desvignes T."/>
            <person name="Postlethwait J."/>
            <person name="Bobe J."/>
            <person name="Wedekind C."/>
            <person name="Guiguen Y."/>
        </authorList>
    </citation>
    <scope>NUCLEOTIDE SEQUENCE [LARGE SCALE GENOMIC DNA]</scope>
    <source>
        <strain evidence="5">Cs_M1</strain>
        <tissue evidence="5">Blood</tissue>
    </source>
</reference>
<evidence type="ECO:0000313" key="6">
    <source>
        <dbReference type="Proteomes" id="UP001356427"/>
    </source>
</evidence>